<dbReference type="InterPro" id="IPR052278">
    <property type="entry name" value="Chordin-like_regulators"/>
</dbReference>
<dbReference type="PANTHER" id="PTHR46526">
    <property type="entry name" value="CHORDIN"/>
    <property type="match status" value="1"/>
</dbReference>
<feature type="domain" description="CHRD" evidence="2">
    <location>
        <begin position="27"/>
        <end position="157"/>
    </location>
</feature>
<evidence type="ECO:0000313" key="3">
    <source>
        <dbReference type="EMBL" id="SMO72811.1"/>
    </source>
</evidence>
<dbReference type="Pfam" id="PF07452">
    <property type="entry name" value="CHRD"/>
    <property type="match status" value="4"/>
</dbReference>
<evidence type="ECO:0000313" key="4">
    <source>
        <dbReference type="Proteomes" id="UP000317557"/>
    </source>
</evidence>
<dbReference type="Pfam" id="PF18962">
    <property type="entry name" value="Por_Secre_tail"/>
    <property type="match status" value="1"/>
</dbReference>
<dbReference type="PROSITE" id="PS50933">
    <property type="entry name" value="CHRD"/>
    <property type="match status" value="3"/>
</dbReference>
<dbReference type="GO" id="GO:0005615">
    <property type="term" value="C:extracellular space"/>
    <property type="evidence" value="ECO:0007669"/>
    <property type="project" value="TreeGrafter"/>
</dbReference>
<reference evidence="3 4" key="1">
    <citation type="submission" date="2017-05" db="EMBL/GenBank/DDBJ databases">
        <authorList>
            <person name="Varghese N."/>
            <person name="Submissions S."/>
        </authorList>
    </citation>
    <scope>NUCLEOTIDE SEQUENCE [LARGE SCALE GENOMIC DNA]</scope>
    <source>
        <strain evidence="3 4">DSM 21985</strain>
    </source>
</reference>
<dbReference type="GO" id="GO:0036122">
    <property type="term" value="F:BMP binding"/>
    <property type="evidence" value="ECO:0007669"/>
    <property type="project" value="TreeGrafter"/>
</dbReference>
<proteinExistence type="predicted"/>
<dbReference type="SMART" id="SM00754">
    <property type="entry name" value="CHRD"/>
    <property type="match status" value="4"/>
</dbReference>
<keyword evidence="1" id="KW-0732">Signal</keyword>
<dbReference type="Pfam" id="PF14292">
    <property type="entry name" value="SusE"/>
    <property type="match status" value="1"/>
</dbReference>
<protein>
    <submittedName>
        <fullName evidence="3">Por secretion system C-terminal sorting domain-containing protein</fullName>
    </submittedName>
</protein>
<feature type="signal peptide" evidence="1">
    <location>
        <begin position="1"/>
        <end position="27"/>
    </location>
</feature>
<feature type="domain" description="CHRD" evidence="2">
    <location>
        <begin position="416"/>
        <end position="543"/>
    </location>
</feature>
<dbReference type="NCBIfam" id="TIGR04183">
    <property type="entry name" value="Por_Secre_tail"/>
    <property type="match status" value="1"/>
</dbReference>
<evidence type="ECO:0000259" key="2">
    <source>
        <dbReference type="PROSITE" id="PS50933"/>
    </source>
</evidence>
<dbReference type="Proteomes" id="UP000317557">
    <property type="component" value="Unassembled WGS sequence"/>
</dbReference>
<dbReference type="AlphaFoldDB" id="A0A521DP10"/>
<dbReference type="Gene3D" id="2.60.40.10">
    <property type="entry name" value="Immunoglobulins"/>
    <property type="match status" value="1"/>
</dbReference>
<dbReference type="InterPro" id="IPR025970">
    <property type="entry name" value="SusE"/>
</dbReference>
<dbReference type="PANTHER" id="PTHR46526:SF1">
    <property type="entry name" value="CHORDIN"/>
    <property type="match status" value="1"/>
</dbReference>
<dbReference type="RefSeq" id="WP_246075244.1">
    <property type="nucleotide sequence ID" value="NZ_FXTP01000009.1"/>
</dbReference>
<dbReference type="Gene3D" id="2.60.40.4070">
    <property type="match status" value="1"/>
</dbReference>
<gene>
    <name evidence="3" type="ORF">SAMN06265219_10913</name>
</gene>
<dbReference type="InterPro" id="IPR026444">
    <property type="entry name" value="Secre_tail"/>
</dbReference>
<name>A0A521DP10_9BACT</name>
<keyword evidence="4" id="KW-1185">Reference proteome</keyword>
<sequence>MNLSKEILLSMVVGIAMMFGVNSSASAQTTFEAQLSGSNEATPITSMATGSVTATLTGNELTVQGNFEGLSSDLATDIAGGAHIHTAMAGSNGGVLFPLTVSADADNRGGSFLASENTFELTAGQVDTLMARGFYVNIHSENYTGGELRGQLQPEADAYYRANLSGAFEVPSVRTMASGSVIFELVGDSLFVSGSFSNLGSSFNADVAGGSHLHIAPAGTNGSVAISLNADVAEDGLSGSYHASENRFELTSEQRTALMNREFYVNIHSTEYASGELRGQVVPAGATTFFAQLSGSAEQPSVATDAMGAAVLEVHEETLVVTGSFAGLESDFNSNVGSHLHLGHAGQNGGVEVTLSVDLDAEMRAGVYAAENNMYTLSTDQKAELFARNMYVNVHSVDIGSGEIRGQVLGDAAAYFHTNLAGIHEVQPIMSSASGAATVEYMSNGNIMLSGGFQGLSSAVATSIAGGGHLHIGSVAENGDVALPIEITLGESDTSGVFVASNNMFELESNQEDALFEEQMYVNIHSENYNGGELRGQVLLAANAAPGMTEITAPADGANLMLEGESSTMFEATWDAASDTNSNELAYIWQLSTDADFENIVVNANVGMETSFQTTFETLDGLLGDLGITVGGSATVYHRVVVTDGSEETASEPKTANIERGMVTSNETIDSNPAEFGLEQNYPNPFNPTTEITFSLAEAGQATLTVYNMLGQEVSVITNQRLNAGQHTVNFDASNLSSGIYLYRLTAENQTISKKMTLIK</sequence>
<dbReference type="InterPro" id="IPR013783">
    <property type="entry name" value="Ig-like_fold"/>
</dbReference>
<evidence type="ECO:0000256" key="1">
    <source>
        <dbReference type="SAM" id="SignalP"/>
    </source>
</evidence>
<dbReference type="EMBL" id="FXTP01000009">
    <property type="protein sequence ID" value="SMO72811.1"/>
    <property type="molecule type" value="Genomic_DNA"/>
</dbReference>
<accession>A0A521DP10</accession>
<feature type="domain" description="CHRD" evidence="2">
    <location>
        <begin position="285"/>
        <end position="413"/>
    </location>
</feature>
<dbReference type="InterPro" id="IPR010895">
    <property type="entry name" value="CHRD"/>
</dbReference>
<organism evidence="3 4">
    <name type="scientific">Gracilimonas mengyeensis</name>
    <dbReference type="NCBI Taxonomy" id="1302730"/>
    <lineage>
        <taxon>Bacteria</taxon>
        <taxon>Pseudomonadati</taxon>
        <taxon>Balneolota</taxon>
        <taxon>Balneolia</taxon>
        <taxon>Balneolales</taxon>
        <taxon>Balneolaceae</taxon>
        <taxon>Gracilimonas</taxon>
    </lineage>
</organism>
<feature type="chain" id="PRO_5021751733" evidence="1">
    <location>
        <begin position="28"/>
        <end position="760"/>
    </location>
</feature>